<sequence length="1423" mass="158867">MTKISNSMNIILAFAIIIIAAISGCISSISDKQLCYDPNCSVPVGRGRTVIKYQSIEPGMVSFDINADVTIYSKSAGKRKDLWGVEVHGVRGYMSNKFLREEKVFHRNLTFEVPTNPNTNNLSKDNLSDLEKPKESDAISSTSATSSQSIDLKLNAKVLESSNENLEPTVPDPTKVIPPYEVIDGTTIPLTPKEMHDEQSYASKVMEKEAVQDEQPILSIHPNIAPNSLPFISSLSKNKNADKTGNLKTEADFPNMSADDTLNESLNSGEILGVDPTKVPDIHESEILDKGLIEDNKVDISNESIETSEEVQETHSNNKEQKSENVKLQEPGILKTVANGSSKTSSESLKKPEEIPQGLNNVNANEKTGEPVSAEMQKNNVNNNENATAHQENSNVEEPSKNVSASELNSASSENGETLANNVPSSEVSAKSENSEDKQNYEESPLKKSDESVISEDAADKSKVAVDRILGTINDIVVRSKNIKELTSEEVDKKDPSPIADTNKVLQQNMQKETSSNLSKDFKEDSDSLQENTTNSVASEALLASNFVEINATNNESVQNEDITQRTDVVELNLYDTPKFEEENTFNHSEVHEHGQNEIVNNNEISNDSLSNESDRVLDTLEETHNTVTNDNTQADILQEDVTLNSNYLNIISEKTSNFNELPLNRNLLNVDDSQQYETYGSQMNNDAIGTTDQLKIATLPEYASNIHNEDKVLPENVDTDKPIESSQFPSGSVALKKEDLTQQVCTADYDCTKDENVYSNPYSQKEKEFYENQESAIMFSSKMTRSYWETLMYVCLTAFTTLLFSLGYYYIENTRRDGQLIGRINQLEKELLVATKECIMLDDNLKSVKNKLNSIEDESFGSNEMVASLKADLTASQAVNAEQQNQIAALEKDLESATEAGLELERMLREFLDSDNVDNPLAQSVENLQTRLNEQQATNESLISTLNLKTQENEALVADFSATTEKCQQLEVEVTRLTEELSTQIQLQQNIERTLSEKVQHLEFQIKEISIERSELRKQLKSKEMEVKDLLEVVNQVKSNNLDLDKLYNVSCIKAEATQLLEERDELKIKLSEVEGAHHLLEEHMKLIKEEIGSLVQQCRLAEKEKKDAETRLEVLSKFFEDKEAQRQKEEAVWLQKQGEVSSTVERIHTMQKEIHNYKQQIEMLKREILDQEREYKNQISALETKSHEQWVIARQCERRLEESKAEASQLRNRLTLVEKSINDSDPDSKLHRLETNGETAASPPLFIGAESSSSPLMFTGSSGVPPPPPPPYMYGAPLPLFLSPPMHSGSGMSSYEVGQRPPPLGGRLPSPPPLLLSSHNSGGRYNNANSPPPPMSPPLLPPYSHHRSPLPPFLNQVHPPLPPPSLIPPPLGTHSWGEDTMQHQRHPGYDPRTKPAHVRNHKGSLHSSGESLDKTHHSGKA</sequence>
<feature type="compositionally biased region" description="Pro residues" evidence="3">
    <location>
        <begin position="1361"/>
        <end position="1373"/>
    </location>
</feature>
<keyword evidence="5" id="KW-1185">Reference proteome</keyword>
<dbReference type="GeneID" id="107270622"/>
<feature type="compositionally biased region" description="Polar residues" evidence="3">
    <location>
        <begin position="338"/>
        <end position="347"/>
    </location>
</feature>
<feature type="compositionally biased region" description="Basic and acidic residues" evidence="3">
    <location>
        <begin position="312"/>
        <end position="327"/>
    </location>
</feature>
<feature type="compositionally biased region" description="Basic and acidic residues" evidence="3">
    <location>
        <begin position="1413"/>
        <end position="1423"/>
    </location>
</feature>
<feature type="signal peptide" evidence="4">
    <location>
        <begin position="1"/>
        <end position="27"/>
    </location>
</feature>
<evidence type="ECO:0000256" key="4">
    <source>
        <dbReference type="SAM" id="SignalP"/>
    </source>
</evidence>
<evidence type="ECO:0000256" key="1">
    <source>
        <dbReference type="ARBA" id="ARBA00023054"/>
    </source>
</evidence>
<feature type="compositionally biased region" description="Polar residues" evidence="3">
    <location>
        <begin position="416"/>
        <end position="432"/>
    </location>
</feature>
<accession>A0AAJ7RNW7</accession>
<dbReference type="PANTHER" id="PTHR23158">
    <property type="entry name" value="MELANOMA INHIBITORY ACTIVITY-RELATED"/>
    <property type="match status" value="1"/>
</dbReference>
<dbReference type="Gene3D" id="2.30.30.40">
    <property type="entry name" value="SH3 Domains"/>
    <property type="match status" value="1"/>
</dbReference>
<feature type="compositionally biased region" description="Basic and acidic residues" evidence="3">
    <location>
        <begin position="433"/>
        <end position="451"/>
    </location>
</feature>
<dbReference type="GO" id="GO:0070971">
    <property type="term" value="C:endoplasmic reticulum exit site"/>
    <property type="evidence" value="ECO:0007669"/>
    <property type="project" value="TreeGrafter"/>
</dbReference>
<protein>
    <submittedName>
        <fullName evidence="6">Transport and Golgi organization protein 1 isoform X2</fullName>
    </submittedName>
</protein>
<feature type="compositionally biased region" description="Polar residues" evidence="3">
    <location>
        <begin position="509"/>
        <end position="519"/>
    </location>
</feature>
<dbReference type="RefSeq" id="XP_024943756.1">
    <property type="nucleotide sequence ID" value="XM_025087988.1"/>
</dbReference>
<dbReference type="GO" id="GO:0006888">
    <property type="term" value="P:endoplasmic reticulum to Golgi vesicle-mediated transport"/>
    <property type="evidence" value="ECO:0007669"/>
    <property type="project" value="TreeGrafter"/>
</dbReference>
<feature type="compositionally biased region" description="Polar residues" evidence="3">
    <location>
        <begin position="387"/>
        <end position="403"/>
    </location>
</feature>
<feature type="compositionally biased region" description="Polar residues" evidence="3">
    <location>
        <begin position="1321"/>
        <end position="1331"/>
    </location>
</feature>
<feature type="region of interest" description="Disordered" evidence="3">
    <location>
        <begin position="305"/>
        <end position="366"/>
    </location>
</feature>
<evidence type="ECO:0000256" key="3">
    <source>
        <dbReference type="SAM" id="MobiDB-lite"/>
    </source>
</evidence>
<dbReference type="Proteomes" id="UP000694920">
    <property type="component" value="Unplaced"/>
</dbReference>
<feature type="compositionally biased region" description="Low complexity" evidence="3">
    <location>
        <begin position="404"/>
        <end position="415"/>
    </location>
</feature>
<feature type="region of interest" description="Disordered" evidence="3">
    <location>
        <begin position="115"/>
        <end position="146"/>
    </location>
</feature>
<proteinExistence type="predicted"/>
<dbReference type="GO" id="GO:0009306">
    <property type="term" value="P:protein secretion"/>
    <property type="evidence" value="ECO:0007669"/>
    <property type="project" value="TreeGrafter"/>
</dbReference>
<dbReference type="GO" id="GO:0035459">
    <property type="term" value="P:vesicle cargo loading"/>
    <property type="evidence" value="ECO:0007669"/>
    <property type="project" value="TreeGrafter"/>
</dbReference>
<feature type="coiled-coil region" evidence="2">
    <location>
        <begin position="825"/>
        <end position="1113"/>
    </location>
</feature>
<reference evidence="6" key="1">
    <citation type="submission" date="2025-08" db="UniProtKB">
        <authorList>
            <consortium name="RefSeq"/>
        </authorList>
    </citation>
    <scope>IDENTIFICATION</scope>
</reference>
<feature type="compositionally biased region" description="Pro residues" evidence="3">
    <location>
        <begin position="1302"/>
        <end position="1316"/>
    </location>
</feature>
<feature type="chain" id="PRO_5042464942" evidence="4">
    <location>
        <begin position="28"/>
        <end position="1423"/>
    </location>
</feature>
<feature type="region of interest" description="Disordered" evidence="3">
    <location>
        <begin position="387"/>
        <end position="458"/>
    </location>
</feature>
<dbReference type="InterPro" id="IPR051500">
    <property type="entry name" value="cTAGE_MIA/OTOR"/>
</dbReference>
<evidence type="ECO:0000313" key="6">
    <source>
        <dbReference type="RefSeq" id="XP_024943756.1"/>
    </source>
</evidence>
<keyword evidence="4" id="KW-0732">Signal</keyword>
<feature type="region of interest" description="Disordered" evidence="3">
    <location>
        <begin position="1291"/>
        <end position="1423"/>
    </location>
</feature>
<dbReference type="PROSITE" id="PS51257">
    <property type="entry name" value="PROKAR_LIPOPROTEIN"/>
    <property type="match status" value="1"/>
</dbReference>
<feature type="compositionally biased region" description="Basic and acidic residues" evidence="3">
    <location>
        <begin position="126"/>
        <end position="137"/>
    </location>
</feature>
<feature type="coiled-coil region" evidence="2">
    <location>
        <begin position="1149"/>
        <end position="1222"/>
    </location>
</feature>
<evidence type="ECO:0000256" key="2">
    <source>
        <dbReference type="SAM" id="Coils"/>
    </source>
</evidence>
<dbReference type="PANTHER" id="PTHR23158:SF33">
    <property type="entry name" value="TRANSPORT AND GOLGI ORGANIZATION PROTEIN 1"/>
    <property type="match status" value="1"/>
</dbReference>
<feature type="compositionally biased region" description="Polar residues" evidence="3">
    <location>
        <begin position="115"/>
        <end position="125"/>
    </location>
</feature>
<dbReference type="GO" id="GO:0005789">
    <property type="term" value="C:endoplasmic reticulum membrane"/>
    <property type="evidence" value="ECO:0007669"/>
    <property type="project" value="TreeGrafter"/>
</dbReference>
<evidence type="ECO:0000313" key="5">
    <source>
        <dbReference type="Proteomes" id="UP000694920"/>
    </source>
</evidence>
<feature type="compositionally biased region" description="Pro residues" evidence="3">
    <location>
        <begin position="1332"/>
        <end position="1343"/>
    </location>
</feature>
<feature type="region of interest" description="Disordered" evidence="3">
    <location>
        <begin position="509"/>
        <end position="534"/>
    </location>
</feature>
<keyword evidence="1 2" id="KW-0175">Coiled coil</keyword>
<feature type="compositionally biased region" description="Basic and acidic residues" evidence="3">
    <location>
        <begin position="1378"/>
        <end position="1395"/>
    </location>
</feature>
<feature type="compositionally biased region" description="Basic residues" evidence="3">
    <location>
        <begin position="1396"/>
        <end position="1406"/>
    </location>
</feature>
<organism evidence="5 6">
    <name type="scientific">Cephus cinctus</name>
    <name type="common">Wheat stem sawfly</name>
    <dbReference type="NCBI Taxonomy" id="211228"/>
    <lineage>
        <taxon>Eukaryota</taxon>
        <taxon>Metazoa</taxon>
        <taxon>Ecdysozoa</taxon>
        <taxon>Arthropoda</taxon>
        <taxon>Hexapoda</taxon>
        <taxon>Insecta</taxon>
        <taxon>Pterygota</taxon>
        <taxon>Neoptera</taxon>
        <taxon>Endopterygota</taxon>
        <taxon>Hymenoptera</taxon>
        <taxon>Cephoidea</taxon>
        <taxon>Cephidae</taxon>
        <taxon>Cephus</taxon>
    </lineage>
</organism>
<gene>
    <name evidence="6" type="primary">LOC107270622</name>
</gene>
<dbReference type="CTD" id="33930"/>
<name>A0AAJ7RNW7_CEPCN</name>